<keyword evidence="1" id="KW-0812">Transmembrane</keyword>
<organism evidence="3 4">
    <name type="scientific">Ramlibacter pinisoli</name>
    <dbReference type="NCBI Taxonomy" id="2682844"/>
    <lineage>
        <taxon>Bacteria</taxon>
        <taxon>Pseudomonadati</taxon>
        <taxon>Pseudomonadota</taxon>
        <taxon>Betaproteobacteria</taxon>
        <taxon>Burkholderiales</taxon>
        <taxon>Comamonadaceae</taxon>
        <taxon>Ramlibacter</taxon>
    </lineage>
</organism>
<dbReference type="Pfam" id="PF11127">
    <property type="entry name" value="YgaP-like_TM"/>
    <property type="match status" value="1"/>
</dbReference>
<evidence type="ECO:0000256" key="1">
    <source>
        <dbReference type="SAM" id="Phobius"/>
    </source>
</evidence>
<evidence type="ECO:0000313" key="3">
    <source>
        <dbReference type="EMBL" id="MVQ30805.1"/>
    </source>
</evidence>
<proteinExistence type="predicted"/>
<keyword evidence="4" id="KW-1185">Reference proteome</keyword>
<dbReference type="AlphaFoldDB" id="A0A6N8IW78"/>
<gene>
    <name evidence="3" type="ORF">GON04_15195</name>
</gene>
<keyword evidence="1" id="KW-1133">Transmembrane helix</keyword>
<sequence length="67" mass="7140">MKTNLGTLDRGIRIVTGIVLLILFAAGVIGAWGLIGIALVLSGLLRYCPVYDLLGFHSGHTPPQRLP</sequence>
<accession>A0A6N8IW78</accession>
<dbReference type="EMBL" id="WSEL01000009">
    <property type="protein sequence ID" value="MVQ30805.1"/>
    <property type="molecule type" value="Genomic_DNA"/>
</dbReference>
<name>A0A6N8IW78_9BURK</name>
<dbReference type="InterPro" id="IPR021309">
    <property type="entry name" value="YgaP-like_TM"/>
</dbReference>
<protein>
    <submittedName>
        <fullName evidence="3">DUF2892 domain-containing protein</fullName>
    </submittedName>
</protein>
<keyword evidence="1" id="KW-0472">Membrane</keyword>
<dbReference type="Proteomes" id="UP000469385">
    <property type="component" value="Unassembled WGS sequence"/>
</dbReference>
<feature type="domain" description="Inner membrane protein YgaP-like transmembrane" evidence="2">
    <location>
        <begin position="1"/>
        <end position="59"/>
    </location>
</feature>
<reference evidence="3 4" key="1">
    <citation type="submission" date="2019-12" db="EMBL/GenBank/DDBJ databases">
        <authorList>
            <person name="Huq M.A."/>
        </authorList>
    </citation>
    <scope>NUCLEOTIDE SEQUENCE [LARGE SCALE GENOMIC DNA]</scope>
    <source>
        <strain evidence="3 4">MAH-25</strain>
    </source>
</reference>
<comment type="caution">
    <text evidence="3">The sequence shown here is derived from an EMBL/GenBank/DDBJ whole genome shotgun (WGS) entry which is preliminary data.</text>
</comment>
<feature type="transmembrane region" description="Helical" evidence="1">
    <location>
        <begin position="12"/>
        <end position="45"/>
    </location>
</feature>
<evidence type="ECO:0000259" key="2">
    <source>
        <dbReference type="Pfam" id="PF11127"/>
    </source>
</evidence>
<evidence type="ECO:0000313" key="4">
    <source>
        <dbReference type="Proteomes" id="UP000469385"/>
    </source>
</evidence>